<name>A0A9D2AVD0_9FIRM</name>
<evidence type="ECO:0000256" key="4">
    <source>
        <dbReference type="ARBA" id="ARBA00022692"/>
    </source>
</evidence>
<evidence type="ECO:0000256" key="3">
    <source>
        <dbReference type="ARBA" id="ARBA00022475"/>
    </source>
</evidence>
<comment type="similarity">
    <text evidence="2">Belongs to the MgtC/SapB family.</text>
</comment>
<evidence type="ECO:0000256" key="1">
    <source>
        <dbReference type="ARBA" id="ARBA00004651"/>
    </source>
</evidence>
<comment type="caution">
    <text evidence="9">The sequence shown here is derived from an EMBL/GenBank/DDBJ whole genome shotgun (WGS) entry which is preliminary data.</text>
</comment>
<sequence length="231" mass="25063">MEWAEYMQDLAEGLNPFSVTLRIALSVLCGGVLGLERGRANQSAGMRTYILVCLGATVVMLTGQYMFEKFSTGDPARLGAQVISGIGFLGAGSIIVEGKTKVRGLTTAAGLWTAACIGLAIGIGFYVGGVLAAAVVYVVISKFKTISDHFTHNDMILRLYVEFDEMSDLQPLCVTMESFGLQVLDITLNHSKRSGDYNAIMAIKNPEDKTQEEVTGYLKKIQGVRKVKMIY</sequence>
<feature type="transmembrane region" description="Helical" evidence="7">
    <location>
        <begin position="17"/>
        <end position="36"/>
    </location>
</feature>
<keyword evidence="3" id="KW-1003">Cell membrane</keyword>
<protein>
    <submittedName>
        <fullName evidence="9">MgtC/SapB family protein</fullName>
    </submittedName>
</protein>
<feature type="transmembrane region" description="Helical" evidence="7">
    <location>
        <begin position="108"/>
        <end position="140"/>
    </location>
</feature>
<dbReference type="InterPro" id="IPR049177">
    <property type="entry name" value="MgtC_SapB_SrpB_YhiD_N"/>
</dbReference>
<dbReference type="EMBL" id="DXEU01000015">
    <property type="protein sequence ID" value="HIX51310.1"/>
    <property type="molecule type" value="Genomic_DNA"/>
</dbReference>
<dbReference type="PANTHER" id="PTHR33778">
    <property type="entry name" value="PROTEIN MGTC"/>
    <property type="match status" value="1"/>
</dbReference>
<accession>A0A9D2AVD0</accession>
<dbReference type="Pfam" id="PF02308">
    <property type="entry name" value="MgtC"/>
    <property type="match status" value="1"/>
</dbReference>
<feature type="transmembrane region" description="Helical" evidence="7">
    <location>
        <begin position="48"/>
        <end position="66"/>
    </location>
</feature>
<reference evidence="9" key="1">
    <citation type="journal article" date="2021" name="PeerJ">
        <title>Extensive microbial diversity within the chicken gut microbiome revealed by metagenomics and culture.</title>
        <authorList>
            <person name="Gilroy R."/>
            <person name="Ravi A."/>
            <person name="Getino M."/>
            <person name="Pursley I."/>
            <person name="Horton D.L."/>
            <person name="Alikhan N.F."/>
            <person name="Baker D."/>
            <person name="Gharbi K."/>
            <person name="Hall N."/>
            <person name="Watson M."/>
            <person name="Adriaenssens E.M."/>
            <person name="Foster-Nyarko E."/>
            <person name="Jarju S."/>
            <person name="Secka A."/>
            <person name="Antonio M."/>
            <person name="Oren A."/>
            <person name="Chaudhuri R.R."/>
            <person name="La Ragione R."/>
            <person name="Hildebrand F."/>
            <person name="Pallen M.J."/>
        </authorList>
    </citation>
    <scope>NUCLEOTIDE SEQUENCE</scope>
    <source>
        <strain evidence="9">ChiGjej4B4-12881</strain>
    </source>
</reference>
<organism evidence="9 10">
    <name type="scientific">Candidatus Lachnoclostridium stercoripullorum</name>
    <dbReference type="NCBI Taxonomy" id="2838635"/>
    <lineage>
        <taxon>Bacteria</taxon>
        <taxon>Bacillati</taxon>
        <taxon>Bacillota</taxon>
        <taxon>Clostridia</taxon>
        <taxon>Lachnospirales</taxon>
        <taxon>Lachnospiraceae</taxon>
    </lineage>
</organism>
<dbReference type="Proteomes" id="UP000886780">
    <property type="component" value="Unassembled WGS sequence"/>
</dbReference>
<proteinExistence type="inferred from homology"/>
<keyword evidence="6 7" id="KW-0472">Membrane</keyword>
<dbReference type="AlphaFoldDB" id="A0A9D2AVD0"/>
<evidence type="ECO:0000313" key="9">
    <source>
        <dbReference type="EMBL" id="HIX51310.1"/>
    </source>
</evidence>
<dbReference type="GO" id="GO:0005886">
    <property type="term" value="C:plasma membrane"/>
    <property type="evidence" value="ECO:0007669"/>
    <property type="project" value="UniProtKB-SubCell"/>
</dbReference>
<dbReference type="PRINTS" id="PR01837">
    <property type="entry name" value="MGTCSAPBPROT"/>
</dbReference>
<evidence type="ECO:0000259" key="8">
    <source>
        <dbReference type="Pfam" id="PF02308"/>
    </source>
</evidence>
<comment type="subcellular location">
    <subcellularLocation>
        <location evidence="1">Cell membrane</location>
        <topology evidence="1">Multi-pass membrane protein</topology>
    </subcellularLocation>
</comment>
<reference evidence="9" key="2">
    <citation type="submission" date="2021-04" db="EMBL/GenBank/DDBJ databases">
        <authorList>
            <person name="Gilroy R."/>
        </authorList>
    </citation>
    <scope>NUCLEOTIDE SEQUENCE</scope>
    <source>
        <strain evidence="9">ChiGjej4B4-12881</strain>
    </source>
</reference>
<feature type="transmembrane region" description="Helical" evidence="7">
    <location>
        <begin position="78"/>
        <end position="96"/>
    </location>
</feature>
<feature type="domain" description="MgtC/SapB/SrpB/YhiD N-terminal" evidence="8">
    <location>
        <begin position="24"/>
        <end position="147"/>
    </location>
</feature>
<dbReference type="PANTHER" id="PTHR33778:SF1">
    <property type="entry name" value="MAGNESIUM TRANSPORTER YHID-RELATED"/>
    <property type="match status" value="1"/>
</dbReference>
<keyword evidence="5 7" id="KW-1133">Transmembrane helix</keyword>
<evidence type="ECO:0000313" key="10">
    <source>
        <dbReference type="Proteomes" id="UP000886780"/>
    </source>
</evidence>
<evidence type="ECO:0000256" key="7">
    <source>
        <dbReference type="SAM" id="Phobius"/>
    </source>
</evidence>
<evidence type="ECO:0000256" key="2">
    <source>
        <dbReference type="ARBA" id="ARBA00009298"/>
    </source>
</evidence>
<dbReference type="InterPro" id="IPR003416">
    <property type="entry name" value="MgtC/SapB/SrpB/YhiD_fam"/>
</dbReference>
<keyword evidence="4 7" id="KW-0812">Transmembrane</keyword>
<gene>
    <name evidence="9" type="ORF">IAA28_00725</name>
</gene>
<evidence type="ECO:0000256" key="5">
    <source>
        <dbReference type="ARBA" id="ARBA00022989"/>
    </source>
</evidence>
<evidence type="ECO:0000256" key="6">
    <source>
        <dbReference type="ARBA" id="ARBA00023136"/>
    </source>
</evidence>